<reference evidence="2 3" key="1">
    <citation type="submission" date="2024-10" db="EMBL/GenBank/DDBJ databases">
        <authorList>
            <person name="Kim D."/>
        </authorList>
    </citation>
    <scope>NUCLEOTIDE SEQUENCE [LARGE SCALE GENOMIC DNA]</scope>
    <source>
        <strain evidence="2">Taebaek</strain>
    </source>
</reference>
<organism evidence="2 3">
    <name type="scientific">Heterodera schachtii</name>
    <name type="common">Sugarbeet cyst nematode worm</name>
    <name type="synonym">Tylenchus schachtii</name>
    <dbReference type="NCBI Taxonomy" id="97005"/>
    <lineage>
        <taxon>Eukaryota</taxon>
        <taxon>Metazoa</taxon>
        <taxon>Ecdysozoa</taxon>
        <taxon>Nematoda</taxon>
        <taxon>Chromadorea</taxon>
        <taxon>Rhabditida</taxon>
        <taxon>Tylenchina</taxon>
        <taxon>Tylenchomorpha</taxon>
        <taxon>Tylenchoidea</taxon>
        <taxon>Heteroderidae</taxon>
        <taxon>Heteroderinae</taxon>
        <taxon>Heterodera</taxon>
    </lineage>
</organism>
<dbReference type="EMBL" id="JBICCN010000051">
    <property type="protein sequence ID" value="KAL3098194.1"/>
    <property type="molecule type" value="Genomic_DNA"/>
</dbReference>
<protein>
    <submittedName>
        <fullName evidence="2">Uncharacterized protein</fullName>
    </submittedName>
</protein>
<evidence type="ECO:0000256" key="1">
    <source>
        <dbReference type="SAM" id="SignalP"/>
    </source>
</evidence>
<feature type="chain" id="PRO_5044811637" evidence="1">
    <location>
        <begin position="34"/>
        <end position="219"/>
    </location>
</feature>
<evidence type="ECO:0000313" key="2">
    <source>
        <dbReference type="EMBL" id="KAL3098194.1"/>
    </source>
</evidence>
<sequence>MVFIRSMLRHPSVLAPMLLLVVCLICLPKPGHSKCKRRVESEGNKIHIDGVEQCLGLGTTAEWRCYATFCTSAADNLMWNEWGCYETKRGEKPDDEQKCATNANGIRLRIERNKFALDKWYRDWDCKCQMGSARVEMDNAKFVNPNPALRLTTTTTTPAPRMRTTRNANLADPKMKCKYRGESENGELNEKLNKEEEKECENNEMKCGLLFCKANDGEK</sequence>
<proteinExistence type="predicted"/>
<evidence type="ECO:0000313" key="3">
    <source>
        <dbReference type="Proteomes" id="UP001620645"/>
    </source>
</evidence>
<dbReference type="AlphaFoldDB" id="A0ABD2K5Y5"/>
<comment type="caution">
    <text evidence="2">The sequence shown here is derived from an EMBL/GenBank/DDBJ whole genome shotgun (WGS) entry which is preliminary data.</text>
</comment>
<gene>
    <name evidence="2" type="ORF">niasHS_002030</name>
</gene>
<accession>A0ABD2K5Y5</accession>
<keyword evidence="1" id="KW-0732">Signal</keyword>
<keyword evidence="3" id="KW-1185">Reference proteome</keyword>
<name>A0ABD2K5Y5_HETSC</name>
<feature type="signal peptide" evidence="1">
    <location>
        <begin position="1"/>
        <end position="33"/>
    </location>
</feature>
<dbReference type="Proteomes" id="UP001620645">
    <property type="component" value="Unassembled WGS sequence"/>
</dbReference>